<keyword evidence="1" id="KW-0472">Membrane</keyword>
<name>A0A5C8UT55_9MICO</name>
<evidence type="ECO:0008006" key="4">
    <source>
        <dbReference type="Google" id="ProtNLM"/>
    </source>
</evidence>
<accession>A0A5C8UT55</accession>
<gene>
    <name evidence="2" type="ORF">FVP33_09030</name>
</gene>
<dbReference type="Proteomes" id="UP000321379">
    <property type="component" value="Unassembled WGS sequence"/>
</dbReference>
<reference evidence="2 3" key="1">
    <citation type="submission" date="2019-08" db="EMBL/GenBank/DDBJ databases">
        <title>Bacterial whole genome sequence for Glaciihabitans sp. CHu50b-6-2.</title>
        <authorList>
            <person name="Jin L."/>
        </authorList>
    </citation>
    <scope>NUCLEOTIDE SEQUENCE [LARGE SCALE GENOMIC DNA]</scope>
    <source>
        <strain evidence="2 3">CHu50b-6-2</strain>
    </source>
</reference>
<evidence type="ECO:0000313" key="2">
    <source>
        <dbReference type="EMBL" id="TXN30718.1"/>
    </source>
</evidence>
<dbReference type="AlphaFoldDB" id="A0A5C8UT55"/>
<sequence length="310" mass="33766">MSWRKGTGIAGRPWKGQVREYDLFKELTIGVIVVTVLVVGVSLILSSPDDPSITLKTWANAKPADFVATATAELGGTSETAGYGPPYNSTPDATQTLGPIDLQSFSGVRIPIDTAKDLVIHPLSTLPNPPKEIATWTTASDKQRTDWTAAYSKALDKAPDNDPAKVADGSYGPVPALTGSLLAMAQEGSLDGVLQSRGSFYNTDYTPTILFLGDGTYFPDLATSQHLTGDQWGMMNETGNYPGQSWLWLFSFFYQIEPVKSAANADILVVVIMGVLTLLLAIVPFIPGLRTIPRWIPLHRLVWKDYYKKR</sequence>
<keyword evidence="1" id="KW-0812">Transmembrane</keyword>
<proteinExistence type="predicted"/>
<keyword evidence="3" id="KW-1185">Reference proteome</keyword>
<comment type="caution">
    <text evidence="2">The sequence shown here is derived from an EMBL/GenBank/DDBJ whole genome shotgun (WGS) entry which is preliminary data.</text>
</comment>
<feature type="transmembrane region" description="Helical" evidence="1">
    <location>
        <begin position="27"/>
        <end position="45"/>
    </location>
</feature>
<dbReference type="EMBL" id="VRMG01000006">
    <property type="protein sequence ID" value="TXN30718.1"/>
    <property type="molecule type" value="Genomic_DNA"/>
</dbReference>
<evidence type="ECO:0000313" key="3">
    <source>
        <dbReference type="Proteomes" id="UP000321379"/>
    </source>
</evidence>
<evidence type="ECO:0000256" key="1">
    <source>
        <dbReference type="SAM" id="Phobius"/>
    </source>
</evidence>
<protein>
    <recommendedName>
        <fullName evidence="4">Cytochrome B6</fullName>
    </recommendedName>
</protein>
<keyword evidence="1" id="KW-1133">Transmembrane helix</keyword>
<feature type="transmembrane region" description="Helical" evidence="1">
    <location>
        <begin position="267"/>
        <end position="286"/>
    </location>
</feature>
<organism evidence="2 3">
    <name type="scientific">Lacisediminihabitans profunda</name>
    <dbReference type="NCBI Taxonomy" id="2594790"/>
    <lineage>
        <taxon>Bacteria</taxon>
        <taxon>Bacillati</taxon>
        <taxon>Actinomycetota</taxon>
        <taxon>Actinomycetes</taxon>
        <taxon>Micrococcales</taxon>
        <taxon>Microbacteriaceae</taxon>
        <taxon>Lacisediminihabitans</taxon>
    </lineage>
</organism>